<gene>
    <name evidence="1" type="ORF">PsorP6_006779</name>
</gene>
<organism evidence="1 2">
    <name type="scientific">Peronosclerospora sorghi</name>
    <dbReference type="NCBI Taxonomy" id="230839"/>
    <lineage>
        <taxon>Eukaryota</taxon>
        <taxon>Sar</taxon>
        <taxon>Stramenopiles</taxon>
        <taxon>Oomycota</taxon>
        <taxon>Peronosporomycetes</taxon>
        <taxon>Peronosporales</taxon>
        <taxon>Peronosporaceae</taxon>
        <taxon>Peronosclerospora</taxon>
    </lineage>
</organism>
<sequence length="63" mass="7255">MHTACKRDQCKITDGRRTTTNISYSWGAGVNKGEEGEHYEKETTLDSSLMIRRRKCPISTRHI</sequence>
<proteinExistence type="predicted"/>
<accession>A0ACC0W6E6</accession>
<evidence type="ECO:0000313" key="2">
    <source>
        <dbReference type="Proteomes" id="UP001163321"/>
    </source>
</evidence>
<protein>
    <submittedName>
        <fullName evidence="1">Uncharacterized protein</fullName>
    </submittedName>
</protein>
<evidence type="ECO:0000313" key="1">
    <source>
        <dbReference type="EMBL" id="KAI9913533.1"/>
    </source>
</evidence>
<dbReference type="Proteomes" id="UP001163321">
    <property type="component" value="Chromosome 4"/>
</dbReference>
<keyword evidence="2" id="KW-1185">Reference proteome</keyword>
<comment type="caution">
    <text evidence="1">The sequence shown here is derived from an EMBL/GenBank/DDBJ whole genome shotgun (WGS) entry which is preliminary data.</text>
</comment>
<name>A0ACC0W6E6_9STRA</name>
<reference evidence="1 2" key="1">
    <citation type="journal article" date="2022" name="bioRxiv">
        <title>The genome of the oomycete Peronosclerospora sorghi, a cosmopolitan pathogen of maize and sorghum, is inflated with dispersed pseudogenes.</title>
        <authorList>
            <person name="Fletcher K."/>
            <person name="Martin F."/>
            <person name="Isakeit T."/>
            <person name="Cavanaugh K."/>
            <person name="Magill C."/>
            <person name="Michelmore R."/>
        </authorList>
    </citation>
    <scope>NUCLEOTIDE SEQUENCE [LARGE SCALE GENOMIC DNA]</scope>
    <source>
        <strain evidence="1">P6</strain>
    </source>
</reference>
<dbReference type="EMBL" id="CM047583">
    <property type="protein sequence ID" value="KAI9913533.1"/>
    <property type="molecule type" value="Genomic_DNA"/>
</dbReference>